<dbReference type="AlphaFoldDB" id="J8ZVL7"/>
<dbReference type="GO" id="GO:0005978">
    <property type="term" value="P:glycogen biosynthetic process"/>
    <property type="evidence" value="ECO:0007669"/>
    <property type="project" value="EnsemblFungi"/>
</dbReference>
<keyword evidence="5 7" id="KW-0548">Nucleotidyltransferase</keyword>
<dbReference type="Gene3D" id="3.90.550.10">
    <property type="entry name" value="Spore Coat Polysaccharide Biosynthesis Protein SpsA, Chain A"/>
    <property type="match status" value="1"/>
</dbReference>
<dbReference type="HOGENOM" id="CLU_023632_3_0_1"/>
<dbReference type="GO" id="GO:0006011">
    <property type="term" value="P:UDP-alpha-D-glucose metabolic process"/>
    <property type="evidence" value="ECO:0007669"/>
    <property type="project" value="UniProtKB-UniRule"/>
</dbReference>
<comment type="function">
    <text evidence="1">Plays a central role as a glucosyl donor in cellular metabolic pathways.</text>
</comment>
<evidence type="ECO:0000256" key="3">
    <source>
        <dbReference type="ARBA" id="ARBA00012415"/>
    </source>
</evidence>
<dbReference type="InParanoid" id="J8ZVL7"/>
<evidence type="ECO:0000256" key="4">
    <source>
        <dbReference type="ARBA" id="ARBA00022679"/>
    </source>
</evidence>
<comment type="similarity">
    <text evidence="2 7">Belongs to the UDPGP type 1 family.</text>
</comment>
<feature type="binding site" evidence="9">
    <location>
        <position position="181"/>
    </location>
    <ligand>
        <name>UTP</name>
        <dbReference type="ChEBI" id="CHEBI:46398"/>
    </ligand>
</feature>
<feature type="coiled-coil region" evidence="10">
    <location>
        <begin position="15"/>
        <end position="42"/>
    </location>
</feature>
<evidence type="ECO:0000256" key="1">
    <source>
        <dbReference type="ARBA" id="ARBA00003449"/>
    </source>
</evidence>
<protein>
    <recommendedName>
        <fullName evidence="3 7">UTP--glucose-1-phosphate uridylyltransferase</fullName>
        <ecNumber evidence="3 7">2.7.7.9</ecNumber>
    </recommendedName>
</protein>
<evidence type="ECO:0000256" key="10">
    <source>
        <dbReference type="SAM" id="Coils"/>
    </source>
</evidence>
<evidence type="ECO:0000256" key="5">
    <source>
        <dbReference type="ARBA" id="ARBA00022695"/>
    </source>
</evidence>
<dbReference type="FunCoup" id="J8ZVL7">
    <property type="interactions" value="138"/>
</dbReference>
<dbReference type="GO" id="GO:0005992">
    <property type="term" value="P:trehalose biosynthetic process"/>
    <property type="evidence" value="ECO:0007669"/>
    <property type="project" value="EnsemblFungi"/>
</dbReference>
<reference evidence="12" key="2">
    <citation type="submission" date="2015-07" db="EMBL/GenBank/DDBJ databases">
        <title>Contrasting host-pathogen interactions and genome evolution in two generalist and specialist microsporidian pathogens of mosquitoes.</title>
        <authorList>
            <consortium name="The Broad Institute Genomics Platform"/>
            <consortium name="The Broad Institute Genome Sequencing Center for Infectious Disease"/>
            <person name="Cuomo C.A."/>
            <person name="Sanscrainte N.D."/>
            <person name="Goldberg J.M."/>
            <person name="Heiman D."/>
            <person name="Young S."/>
            <person name="Zeng Q."/>
            <person name="Becnel J.J."/>
            <person name="Birren B.W."/>
        </authorList>
    </citation>
    <scope>NUCLEOTIDE SEQUENCE [LARGE SCALE GENOMIC DNA]</scope>
    <source>
        <strain evidence="12">USNM 41457</strain>
    </source>
</reference>
<feature type="binding site" evidence="9">
    <location>
        <position position="379"/>
    </location>
    <ligand>
        <name>UTP</name>
        <dbReference type="ChEBI" id="CHEBI:46398"/>
    </ligand>
</feature>
<feature type="binding site" evidence="8">
    <location>
        <position position="209"/>
    </location>
    <ligand>
        <name>substrate</name>
    </ligand>
</feature>
<comment type="catalytic activity">
    <reaction evidence="6 7">
        <text>alpha-D-glucose 1-phosphate + UTP + H(+) = UDP-alpha-D-glucose + diphosphate</text>
        <dbReference type="Rhea" id="RHEA:19889"/>
        <dbReference type="ChEBI" id="CHEBI:15378"/>
        <dbReference type="ChEBI" id="CHEBI:33019"/>
        <dbReference type="ChEBI" id="CHEBI:46398"/>
        <dbReference type="ChEBI" id="CHEBI:58601"/>
        <dbReference type="ChEBI" id="CHEBI:58885"/>
        <dbReference type="EC" id="2.7.7.9"/>
    </reaction>
</comment>
<comment type="caution">
    <text evidence="11">The sequence shown here is derived from an EMBL/GenBank/DDBJ whole genome shotgun (WGS) entry which is preliminary data.</text>
</comment>
<dbReference type="GO" id="GO:0003983">
    <property type="term" value="F:UTP:glucose-1-phosphate uridylyltransferase activity"/>
    <property type="evidence" value="ECO:0007669"/>
    <property type="project" value="UniProtKB-EC"/>
</dbReference>
<dbReference type="Pfam" id="PF01704">
    <property type="entry name" value="UDPGP"/>
    <property type="match status" value="1"/>
</dbReference>
<organism evidence="11 12">
    <name type="scientific">Edhazardia aedis (strain USNM 41457)</name>
    <name type="common">Microsporidian parasite</name>
    <dbReference type="NCBI Taxonomy" id="1003232"/>
    <lineage>
        <taxon>Eukaryota</taxon>
        <taxon>Fungi</taxon>
        <taxon>Fungi incertae sedis</taxon>
        <taxon>Microsporidia</taxon>
        <taxon>Edhazardia</taxon>
    </lineage>
</organism>
<keyword evidence="12" id="KW-1185">Reference proteome</keyword>
<dbReference type="Gene3D" id="2.160.10.10">
    <property type="entry name" value="Hexapeptide repeat proteins"/>
    <property type="match status" value="1"/>
</dbReference>
<accession>J8ZVL7</accession>
<dbReference type="SUPFAM" id="SSF53448">
    <property type="entry name" value="Nucleotide-diphospho-sugar transferases"/>
    <property type="match status" value="1"/>
</dbReference>
<evidence type="ECO:0000313" key="11">
    <source>
        <dbReference type="EMBL" id="EJW03698.1"/>
    </source>
</evidence>
<dbReference type="FunFam" id="2.160.10.10:FF:000001">
    <property type="entry name" value="UTP--glucose-1-phosphate uridylyltransferase"/>
    <property type="match status" value="1"/>
</dbReference>
<dbReference type="Proteomes" id="UP000003163">
    <property type="component" value="Unassembled WGS sequence"/>
</dbReference>
<dbReference type="PIRSF" id="PIRSF000806">
    <property type="entry name" value="UDPGP"/>
    <property type="match status" value="1"/>
</dbReference>
<dbReference type="PANTHER" id="PTHR43511">
    <property type="match status" value="1"/>
</dbReference>
<gene>
    <name evidence="11" type="ORF">EDEG_00186</name>
</gene>
<keyword evidence="10" id="KW-0175">Coiled coil</keyword>
<reference evidence="11 12" key="1">
    <citation type="submission" date="2011-08" db="EMBL/GenBank/DDBJ databases">
        <authorList>
            <person name="Liu Z.J."/>
            <person name="Shi F.L."/>
            <person name="Lu J.Q."/>
            <person name="Li M."/>
            <person name="Wang Z.L."/>
        </authorList>
    </citation>
    <scope>NUCLEOTIDE SEQUENCE [LARGE SCALE GENOMIC DNA]</scope>
    <source>
        <strain evidence="11 12">USNM 41457</strain>
    </source>
</reference>
<dbReference type="OrthoDB" id="932129at2759"/>
<proteinExistence type="inferred from homology"/>
<name>J8ZVL7_EDHAE</name>
<dbReference type="GO" id="GO:0006078">
    <property type="term" value="P:(1-&gt;6)-beta-D-glucan biosynthetic process"/>
    <property type="evidence" value="ECO:0007669"/>
    <property type="project" value="EnsemblFungi"/>
</dbReference>
<dbReference type="EMBL" id="AFBI03000002">
    <property type="protein sequence ID" value="EJW03698.1"/>
    <property type="molecule type" value="Genomic_DNA"/>
</dbReference>
<feature type="binding site" evidence="9">
    <location>
        <position position="208"/>
    </location>
    <ligand>
        <name>UTP</name>
        <dbReference type="ChEBI" id="CHEBI:46398"/>
    </ligand>
</feature>
<dbReference type="VEuPathDB" id="MicrosporidiaDB:EDEG_00186"/>
<dbReference type="InterPro" id="IPR029044">
    <property type="entry name" value="Nucleotide-diphossugar_trans"/>
</dbReference>
<dbReference type="STRING" id="1003232.J8ZVL7"/>
<evidence type="ECO:0000256" key="8">
    <source>
        <dbReference type="PIRSR" id="PIRSR000806-1"/>
    </source>
</evidence>
<evidence type="ECO:0000256" key="7">
    <source>
        <dbReference type="PIRNR" id="PIRNR000806"/>
    </source>
</evidence>
<dbReference type="EC" id="2.7.7.9" evidence="3 7"/>
<evidence type="ECO:0000256" key="2">
    <source>
        <dbReference type="ARBA" id="ARBA00010401"/>
    </source>
</evidence>
<feature type="binding site" evidence="9">
    <location>
        <position position="239"/>
    </location>
    <ligand>
        <name>UTP</name>
        <dbReference type="ChEBI" id="CHEBI:46398"/>
    </ligand>
</feature>
<keyword evidence="4 7" id="KW-0808">Transferase</keyword>
<evidence type="ECO:0000256" key="9">
    <source>
        <dbReference type="PIRSR" id="PIRSR000806-2"/>
    </source>
</evidence>
<feature type="binding site" evidence="9">
    <location>
        <position position="122"/>
    </location>
    <ligand>
        <name>UTP</name>
        <dbReference type="ChEBI" id="CHEBI:46398"/>
    </ligand>
</feature>
<dbReference type="InterPro" id="IPR016267">
    <property type="entry name" value="UDPGP_trans"/>
</dbReference>
<dbReference type="InterPro" id="IPR002618">
    <property type="entry name" value="UDPGP_fam"/>
</dbReference>
<evidence type="ECO:0000256" key="6">
    <source>
        <dbReference type="ARBA" id="ARBA00048128"/>
    </source>
</evidence>
<dbReference type="OMA" id="KEYCFLS"/>
<sequence>MITQINMDKEAPLIQDENENKEKNIRNLLASAKEEFDALKETPSYKATADDLDNFYALFKRYIRTRDKKIVWSKIKPPKEENIVGYDDLKNEKYNDKELLSKLAVLKLNGGLGTTMGCVGPKSSIHVRGGENFLDMSVKHIDGLNKKHNVNVPLILMNSFNTEKITNKLIRRYSGIRVFSQSVYPRIYSDSLLPVCPSFRDAGLYPPGHGDLFYSLKRSGLLDELISEGKEYLFISNIDNMAATVDCKILNYVVENNVDFLMEVTNKTRADIKGGTIIEYENSLKLLEIAQVPPEHKSDFTSVRKFKIFNTNSVWVNLKALKKILENGPMKLDIIENKKALPKTNEKVIQLETAIGAAIAHFKNAKGMIVPRTRFLPVKTTSDLFLVQSNIFIEEKGALVLNPKRLYLGNPIIRLVGPHFKEVNKYLERFSGIPDILDLDHLTVSGNVKFGKNVTLKGTVIIIASENNTIKIPDGAILEDSIVFGNLPIIDH</sequence>
<dbReference type="FunFam" id="3.90.550.10:FF:000002">
    <property type="entry name" value="UTP--glucose-1-phosphate uridylyltransferase"/>
    <property type="match status" value="1"/>
</dbReference>
<dbReference type="CDD" id="cd00897">
    <property type="entry name" value="UGPase_euk"/>
    <property type="match status" value="1"/>
</dbReference>
<evidence type="ECO:0000313" key="12">
    <source>
        <dbReference type="Proteomes" id="UP000003163"/>
    </source>
</evidence>